<sequence>MLSRQSAQDQTRSDNGGHAESLSRQSVRADAREQQGAGNASSRQHGFFLGLVVPPLLQAPPLAGSGNAFEAFPSSPWPVFQSLLSLSLTWVAAPSAQALWSVSSLAQGNLPLTWLPRLCYHDSNGGLFQYEYVDRGGTST</sequence>
<organism evidence="2 3">
    <name type="scientific">Ophiocordyceps australis</name>
    <dbReference type="NCBI Taxonomy" id="1399860"/>
    <lineage>
        <taxon>Eukaryota</taxon>
        <taxon>Fungi</taxon>
        <taxon>Dikarya</taxon>
        <taxon>Ascomycota</taxon>
        <taxon>Pezizomycotina</taxon>
        <taxon>Sordariomycetes</taxon>
        <taxon>Hypocreomycetidae</taxon>
        <taxon>Hypocreales</taxon>
        <taxon>Ophiocordycipitaceae</taxon>
        <taxon>Ophiocordyceps</taxon>
    </lineage>
</organism>
<name>A0A2C5Y0Z5_9HYPO</name>
<evidence type="ECO:0000313" key="3">
    <source>
        <dbReference type="Proteomes" id="UP000226192"/>
    </source>
</evidence>
<dbReference type="Proteomes" id="UP000226192">
    <property type="component" value="Unassembled WGS sequence"/>
</dbReference>
<proteinExistence type="predicted"/>
<gene>
    <name evidence="2" type="ORF">CDD81_7219</name>
</gene>
<reference evidence="2 3" key="1">
    <citation type="submission" date="2017-06" db="EMBL/GenBank/DDBJ databases">
        <title>Ant-infecting Ophiocordyceps genomes reveal a high diversity of potential behavioral manipulation genes and a possible major role for enterotoxins.</title>
        <authorList>
            <person name="De Bekker C."/>
            <person name="Evans H.C."/>
            <person name="Brachmann A."/>
            <person name="Hughes D.P."/>
        </authorList>
    </citation>
    <scope>NUCLEOTIDE SEQUENCE [LARGE SCALE GENOMIC DNA]</scope>
    <source>
        <strain evidence="2 3">Map64</strain>
    </source>
</reference>
<accession>A0A2C5Y0Z5</accession>
<protein>
    <submittedName>
        <fullName evidence="2">Uncharacterized protein</fullName>
    </submittedName>
</protein>
<evidence type="ECO:0000313" key="2">
    <source>
        <dbReference type="EMBL" id="PHH62357.1"/>
    </source>
</evidence>
<dbReference type="AlphaFoldDB" id="A0A2C5Y0Z5"/>
<feature type="region of interest" description="Disordered" evidence="1">
    <location>
        <begin position="1"/>
        <end position="42"/>
    </location>
</feature>
<evidence type="ECO:0000256" key="1">
    <source>
        <dbReference type="SAM" id="MobiDB-lite"/>
    </source>
</evidence>
<comment type="caution">
    <text evidence="2">The sequence shown here is derived from an EMBL/GenBank/DDBJ whole genome shotgun (WGS) entry which is preliminary data.</text>
</comment>
<feature type="compositionally biased region" description="Polar residues" evidence="1">
    <location>
        <begin position="1"/>
        <end position="10"/>
    </location>
</feature>
<keyword evidence="3" id="KW-1185">Reference proteome</keyword>
<dbReference type="EMBL" id="NJET01000074">
    <property type="protein sequence ID" value="PHH62357.1"/>
    <property type="molecule type" value="Genomic_DNA"/>
</dbReference>